<evidence type="ECO:0000313" key="4">
    <source>
        <dbReference type="Proteomes" id="UP000002358"/>
    </source>
</evidence>
<dbReference type="InterPro" id="IPR007145">
    <property type="entry name" value="MAP65_Ase1_PRC1"/>
</dbReference>
<keyword evidence="4" id="KW-1185">Reference proteome</keyword>
<dbReference type="Pfam" id="PF03999">
    <property type="entry name" value="MAP65_ASE1"/>
    <property type="match status" value="1"/>
</dbReference>
<sequence length="643" mass="74303">MDSVRASTIERAKEICEKDIGELFNIWEETGIKPEILNAYADTVLNHLLGLMKEMVNESVQKKMNLVKSVKAMAQAARKISKELGTNFVADSYDDLPLMELEIKLRQEVEELQQEKEKRLELVQKLTDREAEICQKLGNKPVGFKSKLPTEEEIDEFKSYIEIQKTEMVERTELFDNTRRLVLKMMEELGISPALDFEMMVCHDHGNFIYSQNNMTKLKDMKERLTNQVEHAKSQAQDKRESLIALWDYLDEPLEVRKAFLDTHSGYSLATINALNAEIKRCKEKRSENIANYVNKMRAEIESLWKLCKYGELQKKAFTAMKCQTYTEDLLTLHEMEADNLRGYYNANRKLFELLHEWEVQFEKLKELDQRANDPDRYHNRGGQLLAEEKERKAAEKKLPKLESQLHDLVDEYESIHKSNFLVHGFTLREFMDNAREKYEVEKENLKLARKQAKDRSAKKTPLSTSKRTPCASMLRMTPASNRLRTPGTNMSRVTPAAKRKLPYDKSPNTTENKKRVVGTAEKHKVISSKVRRSGRKPSMGKLKRKSRNDTSLSVSSYGNFQEHLDNRDELRSSVLPDEVLKRAGGKTPMKTPIKPVRRKIIANSTPANAVNSTRTLRGTPRSPRLLHTPRLIPIKSLSPTEF</sequence>
<feature type="compositionally biased region" description="Basic and acidic residues" evidence="2">
    <location>
        <begin position="387"/>
        <end position="398"/>
    </location>
</feature>
<keyword evidence="1" id="KW-0175">Coiled coil</keyword>
<evidence type="ECO:0000256" key="2">
    <source>
        <dbReference type="SAM" id="MobiDB-lite"/>
    </source>
</evidence>
<evidence type="ECO:0008006" key="5">
    <source>
        <dbReference type="Google" id="ProtNLM"/>
    </source>
</evidence>
<protein>
    <recommendedName>
        <fullName evidence="5">Protein regulator of cytokinesis 1</fullName>
    </recommendedName>
</protein>
<dbReference type="GO" id="GO:0051256">
    <property type="term" value="P:mitotic spindle midzone assembly"/>
    <property type="evidence" value="ECO:0007669"/>
    <property type="project" value="TreeGrafter"/>
</dbReference>
<feature type="compositionally biased region" description="Basic residues" evidence="2">
    <location>
        <begin position="526"/>
        <end position="536"/>
    </location>
</feature>
<feature type="compositionally biased region" description="Polar residues" evidence="2">
    <location>
        <begin position="479"/>
        <end position="493"/>
    </location>
</feature>
<dbReference type="Proteomes" id="UP000002358">
    <property type="component" value="Chromosome 2"/>
</dbReference>
<feature type="coiled-coil region" evidence="1">
    <location>
        <begin position="98"/>
        <end position="132"/>
    </location>
</feature>
<dbReference type="PANTHER" id="PTHR19321">
    <property type="entry name" value="PROTEIN REGULATOR OF CYTOKINESIS 1 PRC1-RELATED"/>
    <property type="match status" value="1"/>
</dbReference>
<dbReference type="GO" id="GO:1990023">
    <property type="term" value="C:mitotic spindle midzone"/>
    <property type="evidence" value="ECO:0007669"/>
    <property type="project" value="TreeGrafter"/>
</dbReference>
<reference evidence="3" key="1">
    <citation type="submission" date="2021-01" db="UniProtKB">
        <authorList>
            <consortium name="EnsemblMetazoa"/>
        </authorList>
    </citation>
    <scope>IDENTIFICATION</scope>
</reference>
<dbReference type="GO" id="GO:0005737">
    <property type="term" value="C:cytoplasm"/>
    <property type="evidence" value="ECO:0007669"/>
    <property type="project" value="TreeGrafter"/>
</dbReference>
<evidence type="ECO:0000313" key="3">
    <source>
        <dbReference type="EnsemblMetazoa" id="XP_001603862"/>
    </source>
</evidence>
<dbReference type="InParanoid" id="A0A7M7G579"/>
<dbReference type="GeneID" id="100120202"/>
<organism evidence="3 4">
    <name type="scientific">Nasonia vitripennis</name>
    <name type="common">Parasitic wasp</name>
    <dbReference type="NCBI Taxonomy" id="7425"/>
    <lineage>
        <taxon>Eukaryota</taxon>
        <taxon>Metazoa</taxon>
        <taxon>Ecdysozoa</taxon>
        <taxon>Arthropoda</taxon>
        <taxon>Hexapoda</taxon>
        <taxon>Insecta</taxon>
        <taxon>Pterygota</taxon>
        <taxon>Neoptera</taxon>
        <taxon>Endopterygota</taxon>
        <taxon>Hymenoptera</taxon>
        <taxon>Apocrita</taxon>
        <taxon>Proctotrupomorpha</taxon>
        <taxon>Chalcidoidea</taxon>
        <taxon>Pteromalidae</taxon>
        <taxon>Pteromalinae</taxon>
        <taxon>Nasonia</taxon>
    </lineage>
</organism>
<dbReference type="AlphaFoldDB" id="A0A7M7G579"/>
<dbReference type="SMR" id="A0A7M7G579"/>
<dbReference type="FunCoup" id="A0A7M7G579">
    <property type="interactions" value="1062"/>
</dbReference>
<dbReference type="OrthoDB" id="642895at2759"/>
<evidence type="ECO:0000256" key="1">
    <source>
        <dbReference type="SAM" id="Coils"/>
    </source>
</evidence>
<feature type="coiled-coil region" evidence="1">
    <location>
        <begin position="215"/>
        <end position="242"/>
    </location>
</feature>
<proteinExistence type="predicted"/>
<dbReference type="KEGG" id="nvi:100120202"/>
<dbReference type="GO" id="GO:0008017">
    <property type="term" value="F:microtubule binding"/>
    <property type="evidence" value="ECO:0007669"/>
    <property type="project" value="InterPro"/>
</dbReference>
<feature type="compositionally biased region" description="Polar residues" evidence="2">
    <location>
        <begin position="550"/>
        <end position="560"/>
    </location>
</feature>
<name>A0A7M7G579_NASVI</name>
<feature type="region of interest" description="Disordered" evidence="2">
    <location>
        <begin position="477"/>
        <end position="570"/>
    </location>
</feature>
<feature type="region of interest" description="Disordered" evidence="2">
    <location>
        <begin position="373"/>
        <end position="398"/>
    </location>
</feature>
<dbReference type="RefSeq" id="XP_001603862.2">
    <property type="nucleotide sequence ID" value="XM_001603812.6"/>
</dbReference>
<dbReference type="Gene3D" id="1.20.58.1520">
    <property type="match status" value="1"/>
</dbReference>
<accession>A0A7M7G579</accession>
<dbReference type="EnsemblMetazoa" id="XM_001603812">
    <property type="protein sequence ID" value="XP_001603862"/>
    <property type="gene ID" value="LOC100120202"/>
</dbReference>
<dbReference type="PANTHER" id="PTHR19321:SF41">
    <property type="entry name" value="FASCETTO-RELATED"/>
    <property type="match status" value="1"/>
</dbReference>